<organism evidence="8 9">
    <name type="scientific">Viridothelium virens</name>
    <name type="common">Speckled blister lichen</name>
    <name type="synonym">Trypethelium virens</name>
    <dbReference type="NCBI Taxonomy" id="1048519"/>
    <lineage>
        <taxon>Eukaryota</taxon>
        <taxon>Fungi</taxon>
        <taxon>Dikarya</taxon>
        <taxon>Ascomycota</taxon>
        <taxon>Pezizomycotina</taxon>
        <taxon>Dothideomycetes</taxon>
        <taxon>Dothideomycetes incertae sedis</taxon>
        <taxon>Trypetheliales</taxon>
        <taxon>Trypetheliaceae</taxon>
        <taxon>Viridothelium</taxon>
    </lineage>
</organism>
<feature type="transmembrane region" description="Helical" evidence="6">
    <location>
        <begin position="175"/>
        <end position="193"/>
    </location>
</feature>
<dbReference type="PANTHER" id="PTHR43791:SF52">
    <property type="entry name" value="TRANSPORTER, PUTATIVE (AFU_ORTHOLOGUE AFUA_1G11820)-RELATED"/>
    <property type="match status" value="1"/>
</dbReference>
<evidence type="ECO:0000256" key="2">
    <source>
        <dbReference type="ARBA" id="ARBA00022448"/>
    </source>
</evidence>
<evidence type="ECO:0000256" key="6">
    <source>
        <dbReference type="SAM" id="Phobius"/>
    </source>
</evidence>
<name>A0A6A6H2W1_VIRVR</name>
<keyword evidence="3 6" id="KW-0812">Transmembrane</keyword>
<reference evidence="8" key="1">
    <citation type="journal article" date="2020" name="Stud. Mycol.">
        <title>101 Dothideomycetes genomes: a test case for predicting lifestyles and emergence of pathogens.</title>
        <authorList>
            <person name="Haridas S."/>
            <person name="Albert R."/>
            <person name="Binder M."/>
            <person name="Bloem J."/>
            <person name="Labutti K."/>
            <person name="Salamov A."/>
            <person name="Andreopoulos B."/>
            <person name="Baker S."/>
            <person name="Barry K."/>
            <person name="Bills G."/>
            <person name="Bluhm B."/>
            <person name="Cannon C."/>
            <person name="Castanera R."/>
            <person name="Culley D."/>
            <person name="Daum C."/>
            <person name="Ezra D."/>
            <person name="Gonzalez J."/>
            <person name="Henrissat B."/>
            <person name="Kuo A."/>
            <person name="Liang C."/>
            <person name="Lipzen A."/>
            <person name="Lutzoni F."/>
            <person name="Magnuson J."/>
            <person name="Mondo S."/>
            <person name="Nolan M."/>
            <person name="Ohm R."/>
            <person name="Pangilinan J."/>
            <person name="Park H.-J."/>
            <person name="Ramirez L."/>
            <person name="Alfaro M."/>
            <person name="Sun H."/>
            <person name="Tritt A."/>
            <person name="Yoshinaga Y."/>
            <person name="Zwiers L.-H."/>
            <person name="Turgeon B."/>
            <person name="Goodwin S."/>
            <person name="Spatafora J."/>
            <person name="Crous P."/>
            <person name="Grigoriev I."/>
        </authorList>
    </citation>
    <scope>NUCLEOTIDE SEQUENCE</scope>
    <source>
        <strain evidence="8">Tuck. ex Michener</strain>
    </source>
</reference>
<dbReference type="PROSITE" id="PS50850">
    <property type="entry name" value="MFS"/>
    <property type="match status" value="1"/>
</dbReference>
<feature type="transmembrane region" description="Helical" evidence="6">
    <location>
        <begin position="468"/>
        <end position="491"/>
    </location>
</feature>
<keyword evidence="5 6" id="KW-0472">Membrane</keyword>
<dbReference type="FunFam" id="1.20.1250.20:FF:000068">
    <property type="entry name" value="MFS general substrate transporter"/>
    <property type="match status" value="1"/>
</dbReference>
<dbReference type="Pfam" id="PF07690">
    <property type="entry name" value="MFS_1"/>
    <property type="match status" value="1"/>
</dbReference>
<evidence type="ECO:0000256" key="1">
    <source>
        <dbReference type="ARBA" id="ARBA00004141"/>
    </source>
</evidence>
<dbReference type="GO" id="GO:0016020">
    <property type="term" value="C:membrane"/>
    <property type="evidence" value="ECO:0007669"/>
    <property type="project" value="UniProtKB-SubCell"/>
</dbReference>
<keyword evidence="9" id="KW-1185">Reference proteome</keyword>
<keyword evidence="2" id="KW-0813">Transport</keyword>
<dbReference type="InterPro" id="IPR036259">
    <property type="entry name" value="MFS_trans_sf"/>
</dbReference>
<dbReference type="PANTHER" id="PTHR43791">
    <property type="entry name" value="PERMEASE-RELATED"/>
    <property type="match status" value="1"/>
</dbReference>
<dbReference type="Proteomes" id="UP000800092">
    <property type="component" value="Unassembled WGS sequence"/>
</dbReference>
<feature type="transmembrane region" description="Helical" evidence="6">
    <location>
        <begin position="347"/>
        <end position="367"/>
    </location>
</feature>
<dbReference type="SUPFAM" id="SSF103473">
    <property type="entry name" value="MFS general substrate transporter"/>
    <property type="match status" value="1"/>
</dbReference>
<protein>
    <submittedName>
        <fullName evidence="8">Putative MFS transporter</fullName>
    </submittedName>
</protein>
<dbReference type="InterPro" id="IPR011701">
    <property type="entry name" value="MFS"/>
</dbReference>
<evidence type="ECO:0000256" key="4">
    <source>
        <dbReference type="ARBA" id="ARBA00022989"/>
    </source>
</evidence>
<evidence type="ECO:0000259" key="7">
    <source>
        <dbReference type="PROSITE" id="PS50850"/>
    </source>
</evidence>
<feature type="transmembrane region" description="Helical" evidence="6">
    <location>
        <begin position="436"/>
        <end position="456"/>
    </location>
</feature>
<evidence type="ECO:0000256" key="5">
    <source>
        <dbReference type="ARBA" id="ARBA00023136"/>
    </source>
</evidence>
<feature type="transmembrane region" description="Helical" evidence="6">
    <location>
        <begin position="145"/>
        <end position="163"/>
    </location>
</feature>
<feature type="transmembrane region" description="Helical" evidence="6">
    <location>
        <begin position="403"/>
        <end position="424"/>
    </location>
</feature>
<keyword evidence="4 6" id="KW-1133">Transmembrane helix</keyword>
<feature type="transmembrane region" description="Helical" evidence="6">
    <location>
        <begin position="238"/>
        <end position="260"/>
    </location>
</feature>
<feature type="transmembrane region" description="Helical" evidence="6">
    <location>
        <begin position="310"/>
        <end position="335"/>
    </location>
</feature>
<feature type="transmembrane region" description="Helical" evidence="6">
    <location>
        <begin position="374"/>
        <end position="397"/>
    </location>
</feature>
<dbReference type="EMBL" id="ML991820">
    <property type="protein sequence ID" value="KAF2232020.1"/>
    <property type="molecule type" value="Genomic_DNA"/>
</dbReference>
<dbReference type="AlphaFoldDB" id="A0A6A6H2W1"/>
<proteinExistence type="predicted"/>
<evidence type="ECO:0000256" key="3">
    <source>
        <dbReference type="ARBA" id="ARBA00022692"/>
    </source>
</evidence>
<feature type="transmembrane region" description="Helical" evidence="6">
    <location>
        <begin position="205"/>
        <end position="226"/>
    </location>
</feature>
<dbReference type="OrthoDB" id="19923at2759"/>
<dbReference type="InterPro" id="IPR020846">
    <property type="entry name" value="MFS_dom"/>
</dbReference>
<feature type="domain" description="Major facilitator superfamily (MFS) profile" evidence="7">
    <location>
        <begin position="79"/>
        <end position="494"/>
    </location>
</feature>
<dbReference type="FunFam" id="1.20.1250.20:FF:000034">
    <property type="entry name" value="MFS general substrate transporter"/>
    <property type="match status" value="1"/>
</dbReference>
<sequence>MLGHFSSSILKLFSKKYSPAYQRLLELAPIMSKDIESDNIYAIDSVATSDPEGQDGDLHYLVPNKALDDHITRKIDLHLVPIMVVMFMLAYVDRSNLGNAKIEGMLTDLHMVKNDYNVASLIFYVSYIVFEVPSNMVLRKTSPSTWLSGLLFFWGISAMAQGLTKSYGGLVCARFFIGAFEAGFTPGFLYLFSMYYTRYQLQRRLSLLFASGIIAGAFSGLLAYALVKMDGVGGYAGWRWIFIIEGLATIVVALVAKFLIVDWPHQAKFLNMEEKARLAARMEHDAAGGVARMDTFNAPAFKRIVGDWKIYIGAFMYFGAVNTGYVIAIFLPTILKELGYTSSKAQIYSIPVYIVAAVCMLTIATLTDKFKRRYPFILIGCAIATVGYCILLGQAHVSVGVRYMAVFFIAAGGHSTHPITLGWLTNNVSGHYKRAISTAIQISIGNCAGFVGSNIFVDSQAPAYKVGYGVSLACIWLTVVMSTIFVCGLKWENGKRLRGERDWRYNLPSEEVKNLGDDHPTWRFVY</sequence>
<accession>A0A6A6H2W1</accession>
<dbReference type="Gene3D" id="1.20.1250.20">
    <property type="entry name" value="MFS general substrate transporter like domains"/>
    <property type="match status" value="2"/>
</dbReference>
<feature type="transmembrane region" description="Helical" evidence="6">
    <location>
        <begin position="116"/>
        <end position="133"/>
    </location>
</feature>
<comment type="subcellular location">
    <subcellularLocation>
        <location evidence="1">Membrane</location>
        <topology evidence="1">Multi-pass membrane protein</topology>
    </subcellularLocation>
</comment>
<evidence type="ECO:0000313" key="8">
    <source>
        <dbReference type="EMBL" id="KAF2232020.1"/>
    </source>
</evidence>
<feature type="transmembrane region" description="Helical" evidence="6">
    <location>
        <begin position="75"/>
        <end position="92"/>
    </location>
</feature>
<gene>
    <name evidence="8" type="ORF">EV356DRAFT_506210</name>
</gene>
<evidence type="ECO:0000313" key="9">
    <source>
        <dbReference type="Proteomes" id="UP000800092"/>
    </source>
</evidence>
<dbReference type="GO" id="GO:0022857">
    <property type="term" value="F:transmembrane transporter activity"/>
    <property type="evidence" value="ECO:0007669"/>
    <property type="project" value="InterPro"/>
</dbReference>